<accession>A0AA41V973</accession>
<organism evidence="8 9">
    <name type="scientific">Papaver nudicaule</name>
    <name type="common">Iceland poppy</name>
    <dbReference type="NCBI Taxonomy" id="74823"/>
    <lineage>
        <taxon>Eukaryota</taxon>
        <taxon>Viridiplantae</taxon>
        <taxon>Streptophyta</taxon>
        <taxon>Embryophyta</taxon>
        <taxon>Tracheophyta</taxon>
        <taxon>Spermatophyta</taxon>
        <taxon>Magnoliopsida</taxon>
        <taxon>Ranunculales</taxon>
        <taxon>Papaveraceae</taxon>
        <taxon>Papaveroideae</taxon>
        <taxon>Papaver</taxon>
    </lineage>
</organism>
<keyword evidence="5 6" id="KW-0482">Metalloprotease</keyword>
<dbReference type="GO" id="GO:0016020">
    <property type="term" value="C:membrane"/>
    <property type="evidence" value="ECO:0007669"/>
    <property type="project" value="TreeGrafter"/>
</dbReference>
<dbReference type="CDD" id="cd07331">
    <property type="entry name" value="M48C_Oma1_like"/>
    <property type="match status" value="1"/>
</dbReference>
<keyword evidence="3 6" id="KW-0378">Hydrolase</keyword>
<evidence type="ECO:0000313" key="9">
    <source>
        <dbReference type="Proteomes" id="UP001177140"/>
    </source>
</evidence>
<keyword evidence="9" id="KW-1185">Reference proteome</keyword>
<evidence type="ECO:0000256" key="4">
    <source>
        <dbReference type="ARBA" id="ARBA00022833"/>
    </source>
</evidence>
<comment type="similarity">
    <text evidence="6">Belongs to the peptidase M48 family.</text>
</comment>
<feature type="domain" description="Peptidase M48" evidence="7">
    <location>
        <begin position="201"/>
        <end position="365"/>
    </location>
</feature>
<dbReference type="EMBL" id="JAJJMA010159154">
    <property type="protein sequence ID" value="MCL7035646.1"/>
    <property type="molecule type" value="Genomic_DNA"/>
</dbReference>
<keyword evidence="4 6" id="KW-0862">Zinc</keyword>
<proteinExistence type="inferred from homology"/>
<evidence type="ECO:0000256" key="2">
    <source>
        <dbReference type="ARBA" id="ARBA00022723"/>
    </source>
</evidence>
<sequence>MGSLRKAKLAINVIRNLGSKISTRSCRNPVLEANNYQLKQQCVSVNSPSRSNISRVSWYSPKKFNSFHTFGRQTHKGRPFLSRSYHSSRAHALNLIPPGLRRILLRVLVGGVVITIWGLERIPYSGRFHVILLSEDLTREIGENTFNGKMKTYEGKILPETHPESVRVKSIANDIIKALEKGLKNEKLGSGLGYNGFKAATYHLEGLDWEIFVVNEPTVRASVCYSGKIFVSTGLFDVLRTDAEIATAIAHEVGHVVARHGAEDISKKLWLIILKNMVKRWIFDIGDEITKPIFEAYDFLLLPFRRRNEMEADYIGLLLLASAGYDPQVAPQVYEKLGKVSGDSPLDDYLATHPSGKKRAKALSQAKVMAEALGIYNESRSNILLEMMRMSVI</sequence>
<dbReference type="InterPro" id="IPR001915">
    <property type="entry name" value="Peptidase_M48"/>
</dbReference>
<dbReference type="PANTHER" id="PTHR22726:SF1">
    <property type="entry name" value="METALLOENDOPEPTIDASE OMA1, MITOCHONDRIAL"/>
    <property type="match status" value="1"/>
</dbReference>
<dbReference type="PANTHER" id="PTHR22726">
    <property type="entry name" value="METALLOENDOPEPTIDASE OMA1"/>
    <property type="match status" value="1"/>
</dbReference>
<name>A0AA41V973_PAPNU</name>
<evidence type="ECO:0000256" key="3">
    <source>
        <dbReference type="ARBA" id="ARBA00022801"/>
    </source>
</evidence>
<evidence type="ECO:0000256" key="1">
    <source>
        <dbReference type="ARBA" id="ARBA00022670"/>
    </source>
</evidence>
<comment type="cofactor">
    <cofactor evidence="6">
        <name>Zn(2+)</name>
        <dbReference type="ChEBI" id="CHEBI:29105"/>
    </cofactor>
    <text evidence="6">Binds 1 zinc ion per subunit.</text>
</comment>
<dbReference type="GO" id="GO:0004222">
    <property type="term" value="F:metalloendopeptidase activity"/>
    <property type="evidence" value="ECO:0007669"/>
    <property type="project" value="InterPro"/>
</dbReference>
<evidence type="ECO:0000259" key="7">
    <source>
        <dbReference type="Pfam" id="PF01435"/>
    </source>
</evidence>
<dbReference type="GO" id="GO:0046872">
    <property type="term" value="F:metal ion binding"/>
    <property type="evidence" value="ECO:0007669"/>
    <property type="project" value="UniProtKB-KW"/>
</dbReference>
<gene>
    <name evidence="8" type="ORF">MKW94_021367</name>
</gene>
<evidence type="ECO:0000256" key="6">
    <source>
        <dbReference type="RuleBase" id="RU003983"/>
    </source>
</evidence>
<comment type="caution">
    <text evidence="8">The sequence shown here is derived from an EMBL/GenBank/DDBJ whole genome shotgun (WGS) entry which is preliminary data.</text>
</comment>
<protein>
    <recommendedName>
        <fullName evidence="7">Peptidase M48 domain-containing protein</fullName>
    </recommendedName>
</protein>
<reference evidence="8" key="1">
    <citation type="submission" date="2022-03" db="EMBL/GenBank/DDBJ databases">
        <title>A functionally conserved STORR gene fusion in Papaver species that diverged 16.8 million years ago.</title>
        <authorList>
            <person name="Catania T."/>
        </authorList>
    </citation>
    <scope>NUCLEOTIDE SEQUENCE</scope>
    <source>
        <strain evidence="8">S-191538</strain>
    </source>
</reference>
<keyword evidence="2" id="KW-0479">Metal-binding</keyword>
<evidence type="ECO:0000313" key="8">
    <source>
        <dbReference type="EMBL" id="MCL7035646.1"/>
    </source>
</evidence>
<dbReference type="InterPro" id="IPR051156">
    <property type="entry name" value="Mito/Outer_Membr_Metalloprot"/>
</dbReference>
<dbReference type="GO" id="GO:0051603">
    <property type="term" value="P:proteolysis involved in protein catabolic process"/>
    <property type="evidence" value="ECO:0007669"/>
    <property type="project" value="TreeGrafter"/>
</dbReference>
<dbReference type="Proteomes" id="UP001177140">
    <property type="component" value="Unassembled WGS sequence"/>
</dbReference>
<dbReference type="Pfam" id="PF01435">
    <property type="entry name" value="Peptidase_M48"/>
    <property type="match status" value="1"/>
</dbReference>
<dbReference type="Gene3D" id="3.30.2010.10">
    <property type="entry name" value="Metalloproteases ('zincins'), catalytic domain"/>
    <property type="match status" value="1"/>
</dbReference>
<evidence type="ECO:0000256" key="5">
    <source>
        <dbReference type="ARBA" id="ARBA00023049"/>
    </source>
</evidence>
<keyword evidence="1 6" id="KW-0645">Protease</keyword>
<dbReference type="AlphaFoldDB" id="A0AA41V973"/>